<name>D8TMD3_VOLCA</name>
<gene>
    <name evidence="1" type="ORF">VOLCADRAFT_87834</name>
</gene>
<dbReference type="Proteomes" id="UP000001058">
    <property type="component" value="Unassembled WGS sequence"/>
</dbReference>
<proteinExistence type="predicted"/>
<dbReference type="AlphaFoldDB" id="D8TMD3"/>
<dbReference type="GeneID" id="9620397"/>
<accession>D8TMD3</accession>
<evidence type="ECO:0000313" key="2">
    <source>
        <dbReference type="Proteomes" id="UP000001058"/>
    </source>
</evidence>
<reference evidence="1 2" key="1">
    <citation type="journal article" date="2010" name="Science">
        <title>Genomic analysis of organismal complexity in the multicellular green alga Volvox carteri.</title>
        <authorList>
            <person name="Prochnik S.E."/>
            <person name="Umen J."/>
            <person name="Nedelcu A.M."/>
            <person name="Hallmann A."/>
            <person name="Miller S.M."/>
            <person name="Nishii I."/>
            <person name="Ferris P."/>
            <person name="Kuo A."/>
            <person name="Mitros T."/>
            <person name="Fritz-Laylin L.K."/>
            <person name="Hellsten U."/>
            <person name="Chapman J."/>
            <person name="Simakov O."/>
            <person name="Rensing S.A."/>
            <person name="Terry A."/>
            <person name="Pangilinan J."/>
            <person name="Kapitonov V."/>
            <person name="Jurka J."/>
            <person name="Salamov A."/>
            <person name="Shapiro H."/>
            <person name="Schmutz J."/>
            <person name="Grimwood J."/>
            <person name="Lindquist E."/>
            <person name="Lucas S."/>
            <person name="Grigoriev I.V."/>
            <person name="Schmitt R."/>
            <person name="Kirk D."/>
            <person name="Rokhsar D.S."/>
        </authorList>
    </citation>
    <scope>NUCLEOTIDE SEQUENCE [LARGE SCALE GENOMIC DNA]</scope>
    <source>
        <strain evidence="2">f. Nagariensis / Eve</strain>
    </source>
</reference>
<dbReference type="EMBL" id="GL378327">
    <property type="protein sequence ID" value="EFJ51482.1"/>
    <property type="molecule type" value="Genomic_DNA"/>
</dbReference>
<organism evidence="2">
    <name type="scientific">Volvox carteri f. nagariensis</name>
    <dbReference type="NCBI Taxonomy" id="3068"/>
    <lineage>
        <taxon>Eukaryota</taxon>
        <taxon>Viridiplantae</taxon>
        <taxon>Chlorophyta</taxon>
        <taxon>core chlorophytes</taxon>
        <taxon>Chlorophyceae</taxon>
        <taxon>CS clade</taxon>
        <taxon>Chlamydomonadales</taxon>
        <taxon>Volvocaceae</taxon>
        <taxon>Volvox</taxon>
    </lineage>
</organism>
<sequence length="119" mass="12780">MAGCKTNCGWPASSILCESEPTVTTTLPRAILSPDEARTAAMEPFLVIRNTKTASSKEVHQLYNQATIVSYIAYPLFCAAKPLAESPAASLIAAHCKSLEAPIIGQSNCTNEQLSYFIE</sequence>
<protein>
    <submittedName>
        <fullName evidence="1">Uncharacterized protein</fullName>
    </submittedName>
</protein>
<evidence type="ECO:0000313" key="1">
    <source>
        <dbReference type="EMBL" id="EFJ51482.1"/>
    </source>
</evidence>
<dbReference type="InParanoid" id="D8TMD3"/>
<dbReference type="KEGG" id="vcn:VOLCADRAFT_87834"/>
<dbReference type="RefSeq" id="XP_002947434.1">
    <property type="nucleotide sequence ID" value="XM_002947388.1"/>
</dbReference>
<keyword evidence="2" id="KW-1185">Reference proteome</keyword>